<protein>
    <submittedName>
        <fullName evidence="2">Uncharacterized protein</fullName>
    </submittedName>
</protein>
<reference evidence="2 3" key="1">
    <citation type="journal article" date="2023" name="Life. Sci Alliance">
        <title>Evolutionary insights into 3D genome organization and epigenetic landscape of Vigna mungo.</title>
        <authorList>
            <person name="Junaid A."/>
            <person name="Singh B."/>
            <person name="Bhatia S."/>
        </authorList>
    </citation>
    <scope>NUCLEOTIDE SEQUENCE [LARGE SCALE GENOMIC DNA]</scope>
    <source>
        <strain evidence="2">Urdbean</strain>
    </source>
</reference>
<gene>
    <name evidence="2" type="ORF">V8G54_024303</name>
</gene>
<dbReference type="AlphaFoldDB" id="A0AAQ3RR69"/>
<evidence type="ECO:0000313" key="3">
    <source>
        <dbReference type="Proteomes" id="UP001374535"/>
    </source>
</evidence>
<keyword evidence="3" id="KW-1185">Reference proteome</keyword>
<proteinExistence type="predicted"/>
<name>A0AAQ3RR69_VIGMU</name>
<feature type="region of interest" description="Disordered" evidence="1">
    <location>
        <begin position="71"/>
        <end position="92"/>
    </location>
</feature>
<feature type="non-terminal residue" evidence="2">
    <location>
        <position position="1"/>
    </location>
</feature>
<dbReference type="Proteomes" id="UP001374535">
    <property type="component" value="Chromosome 7"/>
</dbReference>
<accession>A0AAQ3RR69</accession>
<dbReference type="EMBL" id="CP144694">
    <property type="protein sequence ID" value="WVZ03497.1"/>
    <property type="molecule type" value="Genomic_DNA"/>
</dbReference>
<feature type="compositionally biased region" description="Basic and acidic residues" evidence="1">
    <location>
        <begin position="76"/>
        <end position="90"/>
    </location>
</feature>
<evidence type="ECO:0000313" key="2">
    <source>
        <dbReference type="EMBL" id="WVZ03497.1"/>
    </source>
</evidence>
<evidence type="ECO:0000256" key="1">
    <source>
        <dbReference type="SAM" id="MobiDB-lite"/>
    </source>
</evidence>
<organism evidence="2 3">
    <name type="scientific">Vigna mungo</name>
    <name type="common">Black gram</name>
    <name type="synonym">Phaseolus mungo</name>
    <dbReference type="NCBI Taxonomy" id="3915"/>
    <lineage>
        <taxon>Eukaryota</taxon>
        <taxon>Viridiplantae</taxon>
        <taxon>Streptophyta</taxon>
        <taxon>Embryophyta</taxon>
        <taxon>Tracheophyta</taxon>
        <taxon>Spermatophyta</taxon>
        <taxon>Magnoliopsida</taxon>
        <taxon>eudicotyledons</taxon>
        <taxon>Gunneridae</taxon>
        <taxon>Pentapetalae</taxon>
        <taxon>rosids</taxon>
        <taxon>fabids</taxon>
        <taxon>Fabales</taxon>
        <taxon>Fabaceae</taxon>
        <taxon>Papilionoideae</taxon>
        <taxon>50 kb inversion clade</taxon>
        <taxon>NPAAA clade</taxon>
        <taxon>indigoferoid/millettioid clade</taxon>
        <taxon>Phaseoleae</taxon>
        <taxon>Vigna</taxon>
    </lineage>
</organism>
<sequence>IADPKPQIHNFRNPNPNVAKEELQFVFQSTEKKAKATRAQTRSPFTAKTLESDILASRNIMLEPLETRLSFPARKPQIEPKKGKGERKEPITIYPENTKTLLGHALSMLSSSPPFVPARNTEALFSLQDEPE</sequence>